<dbReference type="Proteomes" id="UP000184499">
    <property type="component" value="Unassembled WGS sequence"/>
</dbReference>
<feature type="signal peptide" evidence="1">
    <location>
        <begin position="1"/>
        <end position="18"/>
    </location>
</feature>
<gene>
    <name evidence="2" type="ORF">ASPBRDRAFT_61228</name>
</gene>
<sequence>MMEALGAVLLWLLSYDHDHDDDGCWNAGHKYRNPPPMIVDFSRASRDLLSNPQGNFLYFNGLGKNKEVLYHTTRFGFKMPDLVWKSGDGYDKREYTVNGSPLVGQVQKILYYKPADEDKLYGITDIHSDGYYWDLVSSLRNDGAGENKFTVTYTTELKVTEGSEKELNANLGLEFKGLSVGIGASTKTFSQTETTDSTQYAEEVTVPPGTTAYLYQKVYRFKTWMWYVNWAWDEYSRVGGYNNYSPTHTDGQVEIHAQEWFSSPTELTGSGTTTADAVAEKVNFKWTRRFNLTTANCRNYLTSHGATIPSS</sequence>
<accession>A0A1L9V1D3</accession>
<dbReference type="VEuPathDB" id="FungiDB:ASPBRDRAFT_61228"/>
<reference evidence="3" key="1">
    <citation type="journal article" date="2017" name="Genome Biol.">
        <title>Comparative genomics reveals high biological diversity and specific adaptations in the industrially and medically important fungal genus Aspergillus.</title>
        <authorList>
            <person name="de Vries R.P."/>
            <person name="Riley R."/>
            <person name="Wiebenga A."/>
            <person name="Aguilar-Osorio G."/>
            <person name="Amillis S."/>
            <person name="Uchima C.A."/>
            <person name="Anderluh G."/>
            <person name="Asadollahi M."/>
            <person name="Askin M."/>
            <person name="Barry K."/>
            <person name="Battaglia E."/>
            <person name="Bayram O."/>
            <person name="Benocci T."/>
            <person name="Braus-Stromeyer S.A."/>
            <person name="Caldana C."/>
            <person name="Canovas D."/>
            <person name="Cerqueira G.C."/>
            <person name="Chen F."/>
            <person name="Chen W."/>
            <person name="Choi C."/>
            <person name="Clum A."/>
            <person name="Dos Santos R.A."/>
            <person name="Damasio A.R."/>
            <person name="Diallinas G."/>
            <person name="Emri T."/>
            <person name="Fekete E."/>
            <person name="Flipphi M."/>
            <person name="Freyberg S."/>
            <person name="Gallo A."/>
            <person name="Gournas C."/>
            <person name="Habgood R."/>
            <person name="Hainaut M."/>
            <person name="Harispe M.L."/>
            <person name="Henrissat B."/>
            <person name="Hilden K.S."/>
            <person name="Hope R."/>
            <person name="Hossain A."/>
            <person name="Karabika E."/>
            <person name="Karaffa L."/>
            <person name="Karanyi Z."/>
            <person name="Krasevec N."/>
            <person name="Kuo A."/>
            <person name="Kusch H."/>
            <person name="LaButti K."/>
            <person name="Lagendijk E.L."/>
            <person name="Lapidus A."/>
            <person name="Levasseur A."/>
            <person name="Lindquist E."/>
            <person name="Lipzen A."/>
            <person name="Logrieco A.F."/>
            <person name="MacCabe A."/>
            <person name="Maekelae M.R."/>
            <person name="Malavazi I."/>
            <person name="Melin P."/>
            <person name="Meyer V."/>
            <person name="Mielnichuk N."/>
            <person name="Miskei M."/>
            <person name="Molnar A.P."/>
            <person name="Mule G."/>
            <person name="Ngan C.Y."/>
            <person name="Orejas M."/>
            <person name="Orosz E."/>
            <person name="Ouedraogo J.P."/>
            <person name="Overkamp K.M."/>
            <person name="Park H.-S."/>
            <person name="Perrone G."/>
            <person name="Piumi F."/>
            <person name="Punt P.J."/>
            <person name="Ram A.F."/>
            <person name="Ramon A."/>
            <person name="Rauscher S."/>
            <person name="Record E."/>
            <person name="Riano-Pachon D.M."/>
            <person name="Robert V."/>
            <person name="Roehrig J."/>
            <person name="Ruller R."/>
            <person name="Salamov A."/>
            <person name="Salih N.S."/>
            <person name="Samson R.A."/>
            <person name="Sandor E."/>
            <person name="Sanguinetti M."/>
            <person name="Schuetze T."/>
            <person name="Sepcic K."/>
            <person name="Shelest E."/>
            <person name="Sherlock G."/>
            <person name="Sophianopoulou V."/>
            <person name="Squina F.M."/>
            <person name="Sun H."/>
            <person name="Susca A."/>
            <person name="Todd R.B."/>
            <person name="Tsang A."/>
            <person name="Unkles S.E."/>
            <person name="van de Wiele N."/>
            <person name="van Rossen-Uffink D."/>
            <person name="Oliveira J.V."/>
            <person name="Vesth T.C."/>
            <person name="Visser J."/>
            <person name="Yu J.-H."/>
            <person name="Zhou M."/>
            <person name="Andersen M.R."/>
            <person name="Archer D.B."/>
            <person name="Baker S.E."/>
            <person name="Benoit I."/>
            <person name="Brakhage A.A."/>
            <person name="Braus G.H."/>
            <person name="Fischer R."/>
            <person name="Frisvad J.C."/>
            <person name="Goldman G.H."/>
            <person name="Houbraken J."/>
            <person name="Oakley B."/>
            <person name="Pocsi I."/>
            <person name="Scazzocchio C."/>
            <person name="Seiboth B."/>
            <person name="vanKuyk P.A."/>
            <person name="Wortman J."/>
            <person name="Dyer P.S."/>
            <person name="Grigoriev I.V."/>
        </authorList>
    </citation>
    <scope>NUCLEOTIDE SEQUENCE [LARGE SCALE GENOMIC DNA]</scope>
    <source>
        <strain evidence="3">CBS 101740 / IMI 381727 / IBT 21946</strain>
    </source>
</reference>
<evidence type="ECO:0000256" key="1">
    <source>
        <dbReference type="SAM" id="SignalP"/>
    </source>
</evidence>
<dbReference type="RefSeq" id="XP_067484958.1">
    <property type="nucleotide sequence ID" value="XM_067628289.1"/>
</dbReference>
<dbReference type="OrthoDB" id="4684900at2759"/>
<keyword evidence="1" id="KW-0732">Signal</keyword>
<dbReference type="GeneID" id="93580777"/>
<dbReference type="EMBL" id="KV878679">
    <property type="protein sequence ID" value="OJJ77711.1"/>
    <property type="molecule type" value="Genomic_DNA"/>
</dbReference>
<feature type="chain" id="PRO_5013154766" evidence="1">
    <location>
        <begin position="19"/>
        <end position="311"/>
    </location>
</feature>
<evidence type="ECO:0000313" key="2">
    <source>
        <dbReference type="EMBL" id="OJJ77711.1"/>
    </source>
</evidence>
<name>A0A1L9V1D3_ASPBC</name>
<dbReference type="AlphaFoldDB" id="A0A1L9V1D3"/>
<dbReference type="OMA" id="EWFSSPT"/>
<organism evidence="2 3">
    <name type="scientific">Aspergillus brasiliensis (strain CBS 101740 / IMI 381727 / IBT 21946)</name>
    <dbReference type="NCBI Taxonomy" id="767769"/>
    <lineage>
        <taxon>Eukaryota</taxon>
        <taxon>Fungi</taxon>
        <taxon>Dikarya</taxon>
        <taxon>Ascomycota</taxon>
        <taxon>Pezizomycotina</taxon>
        <taxon>Eurotiomycetes</taxon>
        <taxon>Eurotiomycetidae</taxon>
        <taxon>Eurotiales</taxon>
        <taxon>Aspergillaceae</taxon>
        <taxon>Aspergillus</taxon>
        <taxon>Aspergillus subgen. Circumdati</taxon>
    </lineage>
</organism>
<proteinExistence type="predicted"/>
<keyword evidence="3" id="KW-1185">Reference proteome</keyword>
<dbReference type="SUPFAM" id="SSF56973">
    <property type="entry name" value="Aerolisin/ETX pore-forming domain"/>
    <property type="match status" value="1"/>
</dbReference>
<protein>
    <submittedName>
        <fullName evidence="2">Uncharacterized protein</fullName>
    </submittedName>
</protein>
<evidence type="ECO:0000313" key="3">
    <source>
        <dbReference type="Proteomes" id="UP000184499"/>
    </source>
</evidence>